<protein>
    <submittedName>
        <fullName evidence="2">GNAT family N-acetyltransferase</fullName>
        <ecNumber evidence="2">2.3.-.-</ecNumber>
    </submittedName>
</protein>
<dbReference type="PROSITE" id="PS51186">
    <property type="entry name" value="GNAT"/>
    <property type="match status" value="1"/>
</dbReference>
<dbReference type="PANTHER" id="PTHR43792">
    <property type="entry name" value="GNAT FAMILY, PUTATIVE (AFU_ORTHOLOGUE AFUA_3G00765)-RELATED-RELATED"/>
    <property type="match status" value="1"/>
</dbReference>
<dbReference type="InterPro" id="IPR016181">
    <property type="entry name" value="Acyl_CoA_acyltransferase"/>
</dbReference>
<accession>A0ABW4I1V8</accession>
<keyword evidence="3" id="KW-1185">Reference proteome</keyword>
<feature type="domain" description="N-acetyltransferase" evidence="1">
    <location>
        <begin position="8"/>
        <end position="160"/>
    </location>
</feature>
<proteinExistence type="predicted"/>
<evidence type="ECO:0000313" key="3">
    <source>
        <dbReference type="Proteomes" id="UP001597115"/>
    </source>
</evidence>
<keyword evidence="2" id="KW-0012">Acyltransferase</keyword>
<evidence type="ECO:0000259" key="1">
    <source>
        <dbReference type="PROSITE" id="PS51186"/>
    </source>
</evidence>
<gene>
    <name evidence="2" type="ORF">ACFSCW_05475</name>
</gene>
<reference evidence="3" key="1">
    <citation type="journal article" date="2019" name="Int. J. Syst. Evol. Microbiol.">
        <title>The Global Catalogue of Microorganisms (GCM) 10K type strain sequencing project: providing services to taxonomists for standard genome sequencing and annotation.</title>
        <authorList>
            <consortium name="The Broad Institute Genomics Platform"/>
            <consortium name="The Broad Institute Genome Sequencing Center for Infectious Disease"/>
            <person name="Wu L."/>
            <person name="Ma J."/>
        </authorList>
    </citation>
    <scope>NUCLEOTIDE SEQUENCE [LARGE SCALE GENOMIC DNA]</scope>
    <source>
        <strain evidence="3">CGMCC 1.16275</strain>
    </source>
</reference>
<dbReference type="Gene3D" id="3.40.630.30">
    <property type="match status" value="1"/>
</dbReference>
<evidence type="ECO:0000313" key="2">
    <source>
        <dbReference type="EMBL" id="MFD1611250.1"/>
    </source>
</evidence>
<organism evidence="2 3">
    <name type="scientific">Sphingomonas tabacisoli</name>
    <dbReference type="NCBI Taxonomy" id="2249466"/>
    <lineage>
        <taxon>Bacteria</taxon>
        <taxon>Pseudomonadati</taxon>
        <taxon>Pseudomonadota</taxon>
        <taxon>Alphaproteobacteria</taxon>
        <taxon>Sphingomonadales</taxon>
        <taxon>Sphingomonadaceae</taxon>
        <taxon>Sphingomonas</taxon>
    </lineage>
</organism>
<dbReference type="RefSeq" id="WP_380887694.1">
    <property type="nucleotide sequence ID" value="NZ_JBHUDY010000001.1"/>
</dbReference>
<dbReference type="GO" id="GO:0016746">
    <property type="term" value="F:acyltransferase activity"/>
    <property type="evidence" value="ECO:0007669"/>
    <property type="project" value="UniProtKB-KW"/>
</dbReference>
<dbReference type="Proteomes" id="UP001597115">
    <property type="component" value="Unassembled WGS sequence"/>
</dbReference>
<name>A0ABW4I1V8_9SPHN</name>
<dbReference type="EMBL" id="JBHUDY010000001">
    <property type="protein sequence ID" value="MFD1611250.1"/>
    <property type="molecule type" value="Genomic_DNA"/>
</dbReference>
<dbReference type="SUPFAM" id="SSF55729">
    <property type="entry name" value="Acyl-CoA N-acyltransferases (Nat)"/>
    <property type="match status" value="1"/>
</dbReference>
<dbReference type="Pfam" id="PF13302">
    <property type="entry name" value="Acetyltransf_3"/>
    <property type="match status" value="1"/>
</dbReference>
<dbReference type="InterPro" id="IPR051531">
    <property type="entry name" value="N-acetyltransferase"/>
</dbReference>
<keyword evidence="2" id="KW-0808">Transferase</keyword>
<dbReference type="InterPro" id="IPR000182">
    <property type="entry name" value="GNAT_dom"/>
</dbReference>
<comment type="caution">
    <text evidence="2">The sequence shown here is derived from an EMBL/GenBank/DDBJ whole genome shotgun (WGS) entry which is preliminary data.</text>
</comment>
<sequence>MFVRTDRLLLRPGWIEDAPALARAITEPVARNTARIPWPYTQEHAEAYLGMAKDAHAPNCLIFARTARVPRLIGAVALSPDEEGHEIGYWLAQPYWGLGFATEAASALLRAARESLRIERIHSGHFADNRASGRVLRKLGFRPTGKVVKRHAVARGCEVDCLLYADADGQCEEPTAMRCLEAA</sequence>
<dbReference type="EC" id="2.3.-.-" evidence="2"/>